<dbReference type="RefSeq" id="WP_120118481.1">
    <property type="nucleotide sequence ID" value="NZ_QYTW02000034.1"/>
</dbReference>
<evidence type="ECO:0000256" key="2">
    <source>
        <dbReference type="SAM" id="SignalP"/>
    </source>
</evidence>
<protein>
    <submittedName>
        <fullName evidence="3">ABC transporter substrate-binding protein</fullName>
    </submittedName>
</protein>
<dbReference type="CDD" id="cd14748">
    <property type="entry name" value="PBP2_UgpB"/>
    <property type="match status" value="1"/>
</dbReference>
<dbReference type="Gene3D" id="3.40.190.10">
    <property type="entry name" value="Periplasmic binding protein-like II"/>
    <property type="match status" value="2"/>
</dbReference>
<dbReference type="InterPro" id="IPR050490">
    <property type="entry name" value="Bact_solute-bd_prot1"/>
</dbReference>
<dbReference type="PROSITE" id="PS51257">
    <property type="entry name" value="PROKAR_LIPOPROTEIN"/>
    <property type="match status" value="1"/>
</dbReference>
<dbReference type="PANTHER" id="PTHR43649:SF30">
    <property type="entry name" value="ABC TRANSPORTER SUBSTRATE-BINDING PROTEIN"/>
    <property type="match status" value="1"/>
</dbReference>
<accession>A0A429X225</accession>
<dbReference type="OrthoDB" id="9795467at2"/>
<dbReference type="AlphaFoldDB" id="A0A429X225"/>
<evidence type="ECO:0000313" key="3">
    <source>
        <dbReference type="EMBL" id="RST57433.1"/>
    </source>
</evidence>
<dbReference type="PANTHER" id="PTHR43649">
    <property type="entry name" value="ARABINOSE-BINDING PROTEIN-RELATED"/>
    <property type="match status" value="1"/>
</dbReference>
<feature type="signal peptide" evidence="2">
    <location>
        <begin position="1"/>
        <end position="19"/>
    </location>
</feature>
<evidence type="ECO:0000256" key="1">
    <source>
        <dbReference type="SAM" id="MobiDB-lite"/>
    </source>
</evidence>
<gene>
    <name evidence="3" type="ORF">D5F11_022720</name>
</gene>
<name>A0A429X225_SIMTE</name>
<proteinExistence type="predicted"/>
<dbReference type="InterPro" id="IPR006059">
    <property type="entry name" value="SBP"/>
</dbReference>
<organism evidence="3 4">
    <name type="scientific">Siminovitchia terrae</name>
    <name type="common">Bacillus terrae</name>
    <dbReference type="NCBI Taxonomy" id="1914933"/>
    <lineage>
        <taxon>Bacteria</taxon>
        <taxon>Bacillati</taxon>
        <taxon>Bacillota</taxon>
        <taxon>Bacilli</taxon>
        <taxon>Bacillales</taxon>
        <taxon>Bacillaceae</taxon>
        <taxon>Siminovitchia</taxon>
    </lineage>
</organism>
<reference evidence="3 4" key="1">
    <citation type="submission" date="2018-12" db="EMBL/GenBank/DDBJ databases">
        <authorList>
            <person name="Sun L."/>
            <person name="Chen Z."/>
        </authorList>
    </citation>
    <scope>NUCLEOTIDE SEQUENCE [LARGE SCALE GENOMIC DNA]</scope>
    <source>
        <strain evidence="3 4">LMG 29736</strain>
    </source>
</reference>
<dbReference type="Proteomes" id="UP000287296">
    <property type="component" value="Unassembled WGS sequence"/>
</dbReference>
<dbReference type="Pfam" id="PF13416">
    <property type="entry name" value="SBP_bac_8"/>
    <property type="match status" value="1"/>
</dbReference>
<comment type="caution">
    <text evidence="3">The sequence shown here is derived from an EMBL/GenBank/DDBJ whole genome shotgun (WGS) entry which is preliminary data.</text>
</comment>
<evidence type="ECO:0000313" key="4">
    <source>
        <dbReference type="Proteomes" id="UP000287296"/>
    </source>
</evidence>
<feature type="region of interest" description="Disordered" evidence="1">
    <location>
        <begin position="22"/>
        <end position="41"/>
    </location>
</feature>
<feature type="chain" id="PRO_5039085028" evidence="2">
    <location>
        <begin position="20"/>
        <end position="445"/>
    </location>
</feature>
<dbReference type="SUPFAM" id="SSF53850">
    <property type="entry name" value="Periplasmic binding protein-like II"/>
    <property type="match status" value="1"/>
</dbReference>
<sequence>MRKTPIFLALLLFVFTVLSACGSNSSSSDGSKSGASKSGESNGDTIDLTWYYPVNVGGEITKVIDGYAEEFNKEGIEVDGKKVTVTPVYSGNYDESMTKVQTAVKNGKAPDLAVLLSVDLFQLKDAILPLDDMIEKDPEAKKMMDDFFPGFMLNSQAEGKTWSVPFQRSTVLLYYNKDLFKKAGLDPEKAPENWDEVVEYGKKLSKDGQWGIELPATISGYWIYQALALQAGQGNLMSDDGKEVYFNSDAAKTALQYWVDLSKKHKVMPEGVLDWNTVPSDFIEGKTAMMLSTTGNLTNVKNNADFEFGVAYLPENERAATPTGGGNFYIFKDISEERQLASMEFIKWIADSERAAQWSIDTGYIATRQSSYETSALKEYTDSFPQALTAMQQLEKAHKEISVYEQGKIIKILSDAIQAVIGGSDVDETLEKAQKEADALLKPYK</sequence>
<keyword evidence="2" id="KW-0732">Signal</keyword>
<dbReference type="EMBL" id="QYTW02000034">
    <property type="protein sequence ID" value="RST57433.1"/>
    <property type="molecule type" value="Genomic_DNA"/>
</dbReference>